<feature type="coiled-coil region" evidence="1">
    <location>
        <begin position="47"/>
        <end position="74"/>
    </location>
</feature>
<protein>
    <submittedName>
        <fullName evidence="2">Uncharacterized protein</fullName>
    </submittedName>
</protein>
<organism evidence="2">
    <name type="scientific">uncultured Caudovirales phage</name>
    <dbReference type="NCBI Taxonomy" id="2100421"/>
    <lineage>
        <taxon>Viruses</taxon>
        <taxon>Duplodnaviria</taxon>
        <taxon>Heunggongvirae</taxon>
        <taxon>Uroviricota</taxon>
        <taxon>Caudoviricetes</taxon>
        <taxon>Peduoviridae</taxon>
        <taxon>Maltschvirus</taxon>
        <taxon>Maltschvirus maltsch</taxon>
    </lineage>
</organism>
<keyword evidence="1" id="KW-0175">Coiled coil</keyword>
<proteinExistence type="predicted"/>
<evidence type="ECO:0000313" key="2">
    <source>
        <dbReference type="EMBL" id="CAB4121466.1"/>
    </source>
</evidence>
<accession>A0A6J5KJY4</accession>
<reference evidence="2" key="1">
    <citation type="submission" date="2020-04" db="EMBL/GenBank/DDBJ databases">
        <authorList>
            <person name="Chiriac C."/>
            <person name="Salcher M."/>
            <person name="Ghai R."/>
            <person name="Kavagutti S V."/>
        </authorList>
    </citation>
    <scope>NUCLEOTIDE SEQUENCE</scope>
</reference>
<sequence>MNQARRNSINKIVAELQNQSELLAGVIADEQEAFDNMPEGLQQSDKGQSMEDNLYSLQEQLDSLEEIISNLESMEV</sequence>
<dbReference type="EMBL" id="LR796147">
    <property type="protein sequence ID" value="CAB4121466.1"/>
    <property type="molecule type" value="Genomic_DNA"/>
</dbReference>
<gene>
    <name evidence="2" type="ORF">UFOVP11_49</name>
</gene>
<name>A0A6J5KJY4_9CAUD</name>
<evidence type="ECO:0000256" key="1">
    <source>
        <dbReference type="SAM" id="Coils"/>
    </source>
</evidence>